<evidence type="ECO:0000313" key="2">
    <source>
        <dbReference type="EMBL" id="SHI27751.1"/>
    </source>
</evidence>
<feature type="transmembrane region" description="Helical" evidence="1">
    <location>
        <begin position="437"/>
        <end position="455"/>
    </location>
</feature>
<feature type="transmembrane region" description="Helical" evidence="1">
    <location>
        <begin position="372"/>
        <end position="393"/>
    </location>
</feature>
<gene>
    <name evidence="2" type="ORF">SAMN04488135_118113</name>
</gene>
<sequence>MVGRAVLGLYCSAAVSRRYRLIVLREHPSSRAISRIPAPCRINTLISTACSWVNIVGGQKTTIFAQVGQFYSGAVGQYYIGANRYNNADVWLHNYIIFLVPVLKVLPNGYAAYALATTLMAALISLGFWIGLRLLHVSHRPALAAVAVLTSGISSPFIANLLFDWGGHYGSSFLLAFLQLALLIRIMEVPNSNTGKKLALWTKIVIFSILVFIAALSNPSRAALFNFVPYIMGLGLFVIQQPSLLIQAQSDHLPERFRFNAPVIMTLVFAIFAFILGAYYNSLLTGGAIGLAKPVIYGAESLMRHIVMIITSWLFLLGYPTTHAYNNTGVNINLLSLFGLYSSVRIIIVLVLSLLTVSFLKKFTVALTRGVQIPLLISVPTIGFLIGSFIHIVSFRYPLENDYTSIRYIFVPFMLILACWVVLLNDSINRIFAQCKYVLCFFMGVICVGYVNHVFPALNKPFDATVVDRINPYERLVSCLKKEGLQYGYGGFWSSNILTVLSNSNIRVRPVSFFNKWIDPFPIHSSVTWYKPAAWQGNSFLLLTEAEKATIDRKWLSNTLGESNRILMCDEFTVLEYDYNISKRLFGNFDKLQIDLNESTLHQIGKFDIANHEMVALAGEQGYLLYGPYVTVKMGKYEAVVSINSQEHLVENSESLGVIDVVAGSGSKLLARYDIMARGGWQEITLPFMLDTDVQGLEVRVFSNGRTPLRLKGPIRISRLSNDH</sequence>
<keyword evidence="3" id="KW-1185">Reference proteome</keyword>
<dbReference type="STRING" id="658167.SAMN04488135_118113"/>
<feature type="transmembrane region" description="Helical" evidence="1">
    <location>
        <begin position="110"/>
        <end position="130"/>
    </location>
</feature>
<protein>
    <submittedName>
        <fullName evidence="2">Uncharacterized protein</fullName>
    </submittedName>
</protein>
<feature type="transmembrane region" description="Helical" evidence="1">
    <location>
        <begin position="405"/>
        <end position="425"/>
    </location>
</feature>
<feature type="transmembrane region" description="Helical" evidence="1">
    <location>
        <begin position="337"/>
        <end position="360"/>
    </location>
</feature>
<dbReference type="Proteomes" id="UP000184226">
    <property type="component" value="Unassembled WGS sequence"/>
</dbReference>
<evidence type="ECO:0000256" key="1">
    <source>
        <dbReference type="SAM" id="Phobius"/>
    </source>
</evidence>
<keyword evidence="1" id="KW-0472">Membrane</keyword>
<feature type="transmembrane region" description="Helical" evidence="1">
    <location>
        <begin position="198"/>
        <end position="216"/>
    </location>
</feature>
<feature type="transmembrane region" description="Helical" evidence="1">
    <location>
        <begin position="169"/>
        <end position="186"/>
    </location>
</feature>
<dbReference type="EMBL" id="FQXE01000018">
    <property type="protein sequence ID" value="SHI27751.1"/>
    <property type="molecule type" value="Genomic_DNA"/>
</dbReference>
<feature type="transmembrane region" description="Helical" evidence="1">
    <location>
        <begin position="142"/>
        <end position="163"/>
    </location>
</feature>
<name>A0A1M5ZU11_9BURK</name>
<proteinExistence type="predicted"/>
<organism evidence="2 3">
    <name type="scientific">Pollutimonas bauzanensis</name>
    <dbReference type="NCBI Taxonomy" id="658167"/>
    <lineage>
        <taxon>Bacteria</taxon>
        <taxon>Pseudomonadati</taxon>
        <taxon>Pseudomonadota</taxon>
        <taxon>Betaproteobacteria</taxon>
        <taxon>Burkholderiales</taxon>
        <taxon>Alcaligenaceae</taxon>
        <taxon>Pollutimonas</taxon>
    </lineage>
</organism>
<reference evidence="2 3" key="1">
    <citation type="submission" date="2016-11" db="EMBL/GenBank/DDBJ databases">
        <authorList>
            <person name="Jaros S."/>
            <person name="Januszkiewicz K."/>
            <person name="Wedrychowicz H."/>
        </authorList>
    </citation>
    <scope>NUCLEOTIDE SEQUENCE [LARGE SCALE GENOMIC DNA]</scope>
    <source>
        <strain evidence="2 3">CGMCC 1.10190</strain>
    </source>
</reference>
<evidence type="ECO:0000313" key="3">
    <source>
        <dbReference type="Proteomes" id="UP000184226"/>
    </source>
</evidence>
<accession>A0A1M5ZU11</accession>
<feature type="transmembrane region" description="Helical" evidence="1">
    <location>
        <begin position="222"/>
        <end position="239"/>
    </location>
</feature>
<feature type="transmembrane region" description="Helical" evidence="1">
    <location>
        <begin position="259"/>
        <end position="276"/>
    </location>
</feature>
<dbReference type="AlphaFoldDB" id="A0A1M5ZU11"/>
<feature type="transmembrane region" description="Helical" evidence="1">
    <location>
        <begin position="306"/>
        <end position="325"/>
    </location>
</feature>
<keyword evidence="1" id="KW-0812">Transmembrane</keyword>
<keyword evidence="1" id="KW-1133">Transmembrane helix</keyword>